<dbReference type="GO" id="GO:0048038">
    <property type="term" value="F:quinone binding"/>
    <property type="evidence" value="ECO:0007669"/>
    <property type="project" value="TreeGrafter"/>
</dbReference>
<feature type="transmembrane region" description="Helical" evidence="5">
    <location>
        <begin position="788"/>
        <end position="811"/>
    </location>
</feature>
<comment type="similarity">
    <text evidence="1">Belongs to the short-chain dehydrogenases/reductases (SDR) family.</text>
</comment>
<reference evidence="7 8" key="1">
    <citation type="submission" date="2016-05" db="EMBL/GenBank/DDBJ databases">
        <title>Comparative analysis of secretome profiles of manganese(II)-oxidizing ascomycete fungi.</title>
        <authorList>
            <consortium name="DOE Joint Genome Institute"/>
            <person name="Zeiner C.A."/>
            <person name="Purvine S.O."/>
            <person name="Zink E.M."/>
            <person name="Wu S."/>
            <person name="Pasa-Tolic L."/>
            <person name="Chaput D.L."/>
            <person name="Haridas S."/>
            <person name="Grigoriev I.V."/>
            <person name="Santelli C.M."/>
            <person name="Hansel C.M."/>
        </authorList>
    </citation>
    <scope>NUCLEOTIDE SEQUENCE [LARGE SCALE GENOMIC DNA]</scope>
    <source>
        <strain evidence="7 8">AP3s5-JAC2a</strain>
    </source>
</reference>
<dbReference type="EMBL" id="KV441551">
    <property type="protein sequence ID" value="OAG07682.1"/>
    <property type="molecule type" value="Genomic_DNA"/>
</dbReference>
<feature type="region of interest" description="Disordered" evidence="4">
    <location>
        <begin position="310"/>
        <end position="337"/>
    </location>
</feature>
<dbReference type="InterPro" id="IPR011043">
    <property type="entry name" value="Gal_Oxase/kelch_b-propeller"/>
</dbReference>
<dbReference type="PRINTS" id="PR00081">
    <property type="entry name" value="GDHRDH"/>
</dbReference>
<dbReference type="InterPro" id="IPR015915">
    <property type="entry name" value="Kelch-typ_b-propeller"/>
</dbReference>
<dbReference type="GeneID" id="28763641"/>
<feature type="compositionally biased region" description="Basic and acidic residues" evidence="4">
    <location>
        <begin position="310"/>
        <end position="324"/>
    </location>
</feature>
<organism evidence="7 8">
    <name type="scientific">Paraphaeosphaeria sporulosa</name>
    <dbReference type="NCBI Taxonomy" id="1460663"/>
    <lineage>
        <taxon>Eukaryota</taxon>
        <taxon>Fungi</taxon>
        <taxon>Dikarya</taxon>
        <taxon>Ascomycota</taxon>
        <taxon>Pezizomycotina</taxon>
        <taxon>Dothideomycetes</taxon>
        <taxon>Pleosporomycetidae</taxon>
        <taxon>Pleosporales</taxon>
        <taxon>Massarineae</taxon>
        <taxon>Didymosphaeriaceae</taxon>
        <taxon>Paraphaeosphaeria</taxon>
    </lineage>
</organism>
<dbReference type="InterPro" id="IPR036291">
    <property type="entry name" value="NAD(P)-bd_dom_sf"/>
</dbReference>
<evidence type="ECO:0000313" key="8">
    <source>
        <dbReference type="Proteomes" id="UP000077069"/>
    </source>
</evidence>
<feature type="region of interest" description="Disordered" evidence="4">
    <location>
        <begin position="1220"/>
        <end position="1298"/>
    </location>
</feature>
<dbReference type="SMART" id="SM00822">
    <property type="entry name" value="PKS_KR"/>
    <property type="match status" value="1"/>
</dbReference>
<gene>
    <name evidence="7" type="ORF">CC84DRAFT_1175437</name>
</gene>
<dbReference type="FunFam" id="3.40.50.720:FF:000374">
    <property type="entry name" value="3-oxoacyl-(Acyl-carrier-protein) reductase"/>
    <property type="match status" value="1"/>
</dbReference>
<dbReference type="PROSITE" id="PS00061">
    <property type="entry name" value="ADH_SHORT"/>
    <property type="match status" value="1"/>
</dbReference>
<feature type="region of interest" description="Disordered" evidence="4">
    <location>
        <begin position="1139"/>
        <end position="1191"/>
    </location>
</feature>
<feature type="region of interest" description="Disordered" evidence="4">
    <location>
        <begin position="1328"/>
        <end position="1360"/>
    </location>
</feature>
<dbReference type="InterPro" id="IPR002347">
    <property type="entry name" value="SDR_fam"/>
</dbReference>
<evidence type="ECO:0000256" key="1">
    <source>
        <dbReference type="ARBA" id="ARBA00006484"/>
    </source>
</evidence>
<dbReference type="InterPro" id="IPR057326">
    <property type="entry name" value="KR_dom"/>
</dbReference>
<sequence length="1489" mass="161511">MSRPEHSRTYSTNLVSSGSGSRALEGRIGIVTGASRGIGAAIARNLASKGLNVVLNYTSDSSEKITQDLAEELQTQHGVKAVIVQANMGDENGPKHIVEVAKNNLSHQKTGKFQIDVIINNAGVAGNNRIETINCEDFARQYNINVRGPLLLLQAALPYLPNDRSGRIVNLSSVSSSLGYISQSVYGGTKAALEAMTRTWSRELAERATVNSVNPGPVATDMYGTNDESFINFNRPFLQSTPLATPRKEFEADKTEYYESVGGRPAYSEEVAGVHWALASLFPSTVSTSSFVLPCPAALTTVRVRWRKEEELRTEGPHDRERELTTTMDPSTPPVPTVLPRPPFASWRTSLLWAAFFLAGTDAQVYNPTRLLLNGSRVYIFQPSSSSSSQFELGTIDISSRIESSDPSVTTLYSTLPFLDSDKQRPFNPILDDGGNITVYTGDCTSGARGGEVWTFVPEVSEQGGNGSWRHENITFARDGKHVADIGPNYLSAGMSFSAIVEADALSTQAYFFGGMCPSQGGNNVDWQAKANYSNYMVTLNPSKDTAESLEYQLGTSNSRGPPIAEAGFTLTGLSPSYSNRSDGTQTQQQNFVLVGGHTSAAFINTSQVALFSLPQQGWTFVPVNQPDTTQTDLAIRADVSAVESRSGHSAVLSDDGQRVIVFGGWIGDTNTPASPQLAVLNVGDGYGGQGGWEWTVPSTSGSGLPPSAGIYGHGAAMLPGGVMMVMGGHSISASSSRRRRASTSDGQRPMFLNISSYTWTTNYSPPPETRIEQPAKSGPLATTGQKAGLGAGLGIGMAAVLSLMAFYIFYTRKLRRQREFRESQLHELAMGAHRYTLSPGFDGRGGQGEYFQTADDSHFYPSATSQGASSWGRTKAHDAERTGLLVEIPSPTRGLRRGLSGKATHGGARYDDRRVRGSGHIHPIDEEEEQEHDAANDKTPLTSQPEMRERGLDQGHSIFDNAPSLDPFVQQHRLHRDDGAFHSAPDSPVRDERDDHHNDHHSWQAVAGPHLPGRSSPTNHGRVSPSKSSERTGSNLSERSTYSNLSSHSHSGSMGRSASVRSAAILNHAANANPFKTPDASPTLERGTNIWQTAADPRTRSFTSIRSNARSTTAREDADSFTTARSSFMVLQAEGEALLGGNPERTRPNTSSTSNGSNSQSNPTESSMSRGNTITAATSTTEGFTRRRRKSWLGSVRRALARSTSTADRTRSMTAATMHFESYTDSPSPEPIEPRPTVENRKSMPASSTLPRRAASDASFWRSKRGRQDWLEDEIAQNPNDPRAKWKRHPGDDWGTPEDVELAERERLRREWRERGNLLINLTDEERLPTPTTPIGPGQLGVEGGRERPSTPADEDEWDVEAAVERRVVQVMFTVPKSKLRVVNADIAETSSLLSLPRENSKESIRDVLRDDGEGREKERGAGSPSRVRDLAGRFEQLSSPPRTSPRPSPAASIKSVKLRGRGSVASLDQARSSSGGGKGKGKDRAVE</sequence>
<dbReference type="InterPro" id="IPR020904">
    <property type="entry name" value="Sc_DH/Rdtase_CS"/>
</dbReference>
<name>A0A177CL59_9PLEO</name>
<protein>
    <recommendedName>
        <fullName evidence="6">Ketoreductase domain-containing protein</fullName>
    </recommendedName>
</protein>
<dbReference type="PANTHER" id="PTHR42760">
    <property type="entry name" value="SHORT-CHAIN DEHYDROGENASES/REDUCTASES FAMILY MEMBER"/>
    <property type="match status" value="1"/>
</dbReference>
<dbReference type="Gene3D" id="2.120.10.80">
    <property type="entry name" value="Kelch-type beta propeller"/>
    <property type="match status" value="1"/>
</dbReference>
<proteinExistence type="inferred from homology"/>
<feature type="compositionally biased region" description="Basic and acidic residues" evidence="4">
    <location>
        <begin position="1400"/>
        <end position="1434"/>
    </location>
</feature>
<dbReference type="PANTHER" id="PTHR42760:SF111">
    <property type="entry name" value="3-OXOACYL-(ACYL-CARRIER-PROTEIN) REDUCTASE (AFU_ORTHOLOGUE AFUA_1G10100)"/>
    <property type="match status" value="1"/>
</dbReference>
<evidence type="ECO:0000256" key="3">
    <source>
        <dbReference type="ARBA" id="ARBA00023002"/>
    </source>
</evidence>
<keyword evidence="5" id="KW-1133">Transmembrane helix</keyword>
<keyword evidence="3" id="KW-0560">Oxidoreductase</keyword>
<keyword evidence="5" id="KW-0812">Transmembrane</keyword>
<dbReference type="RefSeq" id="XP_018038047.1">
    <property type="nucleotide sequence ID" value="XM_018180155.1"/>
</dbReference>
<feature type="compositionally biased region" description="Low complexity" evidence="4">
    <location>
        <begin position="1041"/>
        <end position="1060"/>
    </location>
</feature>
<feature type="region of interest" description="Disordered" evidence="4">
    <location>
        <begin position="883"/>
        <end position="946"/>
    </location>
</feature>
<keyword evidence="5" id="KW-0472">Membrane</keyword>
<evidence type="ECO:0000256" key="4">
    <source>
        <dbReference type="SAM" id="MobiDB-lite"/>
    </source>
</evidence>
<feature type="compositionally biased region" description="Polar residues" evidence="4">
    <location>
        <begin position="1166"/>
        <end position="1184"/>
    </location>
</feature>
<keyword evidence="2" id="KW-0521">NADP</keyword>
<evidence type="ECO:0000256" key="5">
    <source>
        <dbReference type="SAM" id="Phobius"/>
    </source>
</evidence>
<feature type="region of interest" description="Disordered" evidence="4">
    <location>
        <begin position="1"/>
        <end position="20"/>
    </location>
</feature>
<dbReference type="CDD" id="cd05233">
    <property type="entry name" value="SDR_c"/>
    <property type="match status" value="1"/>
</dbReference>
<evidence type="ECO:0000259" key="6">
    <source>
        <dbReference type="SMART" id="SM00822"/>
    </source>
</evidence>
<feature type="region of interest" description="Disordered" evidence="4">
    <location>
        <begin position="979"/>
        <end position="1060"/>
    </location>
</feature>
<dbReference type="GO" id="GO:0016616">
    <property type="term" value="F:oxidoreductase activity, acting on the CH-OH group of donors, NAD or NADP as acceptor"/>
    <property type="evidence" value="ECO:0007669"/>
    <property type="project" value="TreeGrafter"/>
</dbReference>
<dbReference type="STRING" id="1460663.A0A177CL59"/>
<evidence type="ECO:0000313" key="7">
    <source>
        <dbReference type="EMBL" id="OAG07682.1"/>
    </source>
</evidence>
<dbReference type="Proteomes" id="UP000077069">
    <property type="component" value="Unassembled WGS sequence"/>
</dbReference>
<feature type="compositionally biased region" description="Polar residues" evidence="4">
    <location>
        <begin position="1016"/>
        <end position="1040"/>
    </location>
</feature>
<dbReference type="OrthoDB" id="205993at2759"/>
<keyword evidence="8" id="KW-1185">Reference proteome</keyword>
<dbReference type="SUPFAM" id="SSF51735">
    <property type="entry name" value="NAD(P)-binding Rossmann-fold domains"/>
    <property type="match status" value="1"/>
</dbReference>
<feature type="compositionally biased region" description="Basic and acidic residues" evidence="4">
    <location>
        <begin position="1233"/>
        <end position="1243"/>
    </location>
</feature>
<accession>A0A177CL59</accession>
<dbReference type="GO" id="GO:0006633">
    <property type="term" value="P:fatty acid biosynthetic process"/>
    <property type="evidence" value="ECO:0007669"/>
    <property type="project" value="TreeGrafter"/>
</dbReference>
<evidence type="ECO:0000256" key="2">
    <source>
        <dbReference type="ARBA" id="ARBA00022857"/>
    </source>
</evidence>
<dbReference type="PRINTS" id="PR00080">
    <property type="entry name" value="SDRFAMILY"/>
</dbReference>
<feature type="domain" description="Ketoreductase" evidence="6">
    <location>
        <begin position="29"/>
        <end position="225"/>
    </location>
</feature>
<feature type="compositionally biased region" description="Polar residues" evidence="4">
    <location>
        <begin position="9"/>
        <end position="20"/>
    </location>
</feature>
<dbReference type="Gene3D" id="3.40.50.720">
    <property type="entry name" value="NAD(P)-binding Rossmann-like Domain"/>
    <property type="match status" value="1"/>
</dbReference>
<feature type="compositionally biased region" description="Low complexity" evidence="4">
    <location>
        <begin position="1149"/>
        <end position="1165"/>
    </location>
</feature>
<feature type="compositionally biased region" description="Basic and acidic residues" evidence="4">
    <location>
        <begin position="989"/>
        <end position="1003"/>
    </location>
</feature>
<dbReference type="SUPFAM" id="SSF50965">
    <property type="entry name" value="Galactose oxidase, central domain"/>
    <property type="match status" value="1"/>
</dbReference>
<feature type="region of interest" description="Disordered" evidence="4">
    <location>
        <begin position="1389"/>
        <end position="1489"/>
    </location>
</feature>
<dbReference type="Pfam" id="PF00106">
    <property type="entry name" value="adh_short"/>
    <property type="match status" value="1"/>
</dbReference>
<dbReference type="InParanoid" id="A0A177CL59"/>